<comment type="caution">
    <text evidence="1">The sequence shown here is derived from an EMBL/GenBank/DDBJ whole genome shotgun (WGS) entry which is preliminary data.</text>
</comment>
<keyword evidence="2" id="KW-1185">Reference proteome</keyword>
<dbReference type="Proteomes" id="UP001358586">
    <property type="component" value="Chromosome 10"/>
</dbReference>
<organism evidence="1 2">
    <name type="scientific">Gossypium arboreum</name>
    <name type="common">Tree cotton</name>
    <name type="synonym">Gossypium nanking</name>
    <dbReference type="NCBI Taxonomy" id="29729"/>
    <lineage>
        <taxon>Eukaryota</taxon>
        <taxon>Viridiplantae</taxon>
        <taxon>Streptophyta</taxon>
        <taxon>Embryophyta</taxon>
        <taxon>Tracheophyta</taxon>
        <taxon>Spermatophyta</taxon>
        <taxon>Magnoliopsida</taxon>
        <taxon>eudicotyledons</taxon>
        <taxon>Gunneridae</taxon>
        <taxon>Pentapetalae</taxon>
        <taxon>rosids</taxon>
        <taxon>malvids</taxon>
        <taxon>Malvales</taxon>
        <taxon>Malvaceae</taxon>
        <taxon>Malvoideae</taxon>
        <taxon>Gossypium</taxon>
    </lineage>
</organism>
<gene>
    <name evidence="1" type="ORF">PVK06_035247</name>
</gene>
<proteinExistence type="predicted"/>
<name>A0ABR0NGW2_GOSAR</name>
<evidence type="ECO:0000313" key="2">
    <source>
        <dbReference type="Proteomes" id="UP001358586"/>
    </source>
</evidence>
<reference evidence="1 2" key="1">
    <citation type="submission" date="2023-03" db="EMBL/GenBank/DDBJ databases">
        <title>WGS of Gossypium arboreum.</title>
        <authorList>
            <person name="Yu D."/>
        </authorList>
    </citation>
    <scope>NUCLEOTIDE SEQUENCE [LARGE SCALE GENOMIC DNA]</scope>
    <source>
        <tissue evidence="1">Leaf</tissue>
    </source>
</reference>
<dbReference type="EMBL" id="JARKNE010000010">
    <property type="protein sequence ID" value="KAK5794054.1"/>
    <property type="molecule type" value="Genomic_DNA"/>
</dbReference>
<evidence type="ECO:0000313" key="1">
    <source>
        <dbReference type="EMBL" id="KAK5794054.1"/>
    </source>
</evidence>
<sequence length="163" mass="18170">MAKACWSAKKLMESNAITSKSEEDWDLEALFTIEEEGVVDKEGAMKRDKKGALRSNGKDMASYIETRLVKVQQAITSVLDRVEDTEGRMDGLEMGNGEFCVKPKKELMEKLQGVLNAKIGDLNHNNETLEDLVEVMCNEIVELKGELIRLKTIGGMLGTSIHH</sequence>
<accession>A0ABR0NGW2</accession>
<protein>
    <submittedName>
        <fullName evidence="1">Uncharacterized protein</fullName>
    </submittedName>
</protein>